<dbReference type="EMBL" id="CATOUU010000831">
    <property type="protein sequence ID" value="CAI9952388.1"/>
    <property type="molecule type" value="Genomic_DNA"/>
</dbReference>
<dbReference type="AlphaFoldDB" id="A0AA86Q6X9"/>
<protein>
    <submittedName>
        <fullName evidence="2">Hypothetical_protein</fullName>
    </submittedName>
</protein>
<dbReference type="Proteomes" id="UP001642409">
    <property type="component" value="Unassembled WGS sequence"/>
</dbReference>
<keyword evidence="3" id="KW-1185">Reference proteome</keyword>
<gene>
    <name evidence="1" type="ORF">HINF_LOCUS40033</name>
    <name evidence="2" type="ORF">HINF_LOCUS7207</name>
</gene>
<evidence type="ECO:0000313" key="1">
    <source>
        <dbReference type="EMBL" id="CAI9952388.1"/>
    </source>
</evidence>
<evidence type="ECO:0000313" key="2">
    <source>
        <dbReference type="EMBL" id="CAL5982565.1"/>
    </source>
</evidence>
<dbReference type="EMBL" id="CAXDID020000014">
    <property type="protein sequence ID" value="CAL5982565.1"/>
    <property type="molecule type" value="Genomic_DNA"/>
</dbReference>
<sequence>MQCRHVEQKPARQRYFIHELKWKDALEHASQRSEMKLLEAQTVRQRFLFGRYRSGTRFHLNERRAVGLAVRAIHTPGTELSVSVKLWNTLEEIYPVVLADYRFVPISLCRLTRTCPAKNQPCSLFQMSANYWNRN</sequence>
<accession>A0AA86Q6X9</accession>
<organism evidence="1">
    <name type="scientific">Hexamita inflata</name>
    <dbReference type="NCBI Taxonomy" id="28002"/>
    <lineage>
        <taxon>Eukaryota</taxon>
        <taxon>Metamonada</taxon>
        <taxon>Diplomonadida</taxon>
        <taxon>Hexamitidae</taxon>
        <taxon>Hexamitinae</taxon>
        <taxon>Hexamita</taxon>
    </lineage>
</organism>
<name>A0AA86Q6X9_9EUKA</name>
<reference evidence="1" key="1">
    <citation type="submission" date="2023-06" db="EMBL/GenBank/DDBJ databases">
        <authorList>
            <person name="Kurt Z."/>
        </authorList>
    </citation>
    <scope>NUCLEOTIDE SEQUENCE</scope>
</reference>
<comment type="caution">
    <text evidence="1">The sequence shown here is derived from an EMBL/GenBank/DDBJ whole genome shotgun (WGS) entry which is preliminary data.</text>
</comment>
<proteinExistence type="predicted"/>
<reference evidence="2 3" key="2">
    <citation type="submission" date="2024-07" db="EMBL/GenBank/DDBJ databases">
        <authorList>
            <person name="Akdeniz Z."/>
        </authorList>
    </citation>
    <scope>NUCLEOTIDE SEQUENCE [LARGE SCALE GENOMIC DNA]</scope>
</reference>
<evidence type="ECO:0000313" key="3">
    <source>
        <dbReference type="Proteomes" id="UP001642409"/>
    </source>
</evidence>